<dbReference type="Proteomes" id="UP000827813">
    <property type="component" value="Segment"/>
</dbReference>
<dbReference type="Gene3D" id="3.40.1440.10">
    <property type="entry name" value="GIY-YIG endonuclease"/>
    <property type="match status" value="1"/>
</dbReference>
<keyword evidence="2" id="KW-1185">Reference proteome</keyword>
<accession>A0AAE7V488</accession>
<proteinExistence type="predicted"/>
<dbReference type="RefSeq" id="YP_010359705.1">
    <property type="nucleotide sequence ID" value="NC_062776.1"/>
</dbReference>
<gene>
    <name evidence="1" type="primary">gp_23066</name>
</gene>
<dbReference type="EMBL" id="MZ130486">
    <property type="protein sequence ID" value="QWM90133.1"/>
    <property type="molecule type" value="Genomic_DNA"/>
</dbReference>
<sequence length="241" mass="28725">MKFTDEIPHVCCVYKITNTITNLILISATTNLNKRINHYRNDVYRDNPLKHYNRKFLQDIISYGINSFIVDIIEEYDKNISNIELKNNESKYIIQYDSINPNIGYNLRLDINGKYICNNSTRILKNKQLKQQWNNGIRSNHSNIMKEYWKNNANRKNQQSKFFSDVLTQYVYNIYKENVLIKEHIYYKELVDIGLKSVIGYFAKEDKILNKNNKDIIRKVAKVVYCKGYKVERIMINVLKI</sequence>
<dbReference type="InterPro" id="IPR035901">
    <property type="entry name" value="GIY-YIG_endonuc_sf"/>
</dbReference>
<protein>
    <recommendedName>
        <fullName evidence="3">GIY-YIG domain-containing protein</fullName>
    </recommendedName>
</protein>
<reference evidence="1 2" key="1">
    <citation type="submission" date="2021-04" db="EMBL/GenBank/DDBJ databases">
        <authorList>
            <person name="Shkoporov A.N."/>
            <person name="Stockdale S.R."/>
            <person name="Guerin E."/>
            <person name="Ross R.P."/>
            <person name="Hill C."/>
        </authorList>
    </citation>
    <scope>NUCLEOTIDE SEQUENCE [LARGE SCALE GENOMIC DNA]</scope>
    <source>
        <strain evidence="2">cr9_1</strain>
    </source>
</reference>
<dbReference type="SUPFAM" id="SSF82771">
    <property type="entry name" value="GIY-YIG endonuclease"/>
    <property type="match status" value="1"/>
</dbReference>
<name>A0AAE7V488_9CAUD</name>
<dbReference type="KEGG" id="vg:75691229"/>
<evidence type="ECO:0000313" key="2">
    <source>
        <dbReference type="Proteomes" id="UP000827813"/>
    </source>
</evidence>
<dbReference type="GeneID" id="75691229"/>
<evidence type="ECO:0008006" key="3">
    <source>
        <dbReference type="Google" id="ProtNLM"/>
    </source>
</evidence>
<evidence type="ECO:0000313" key="1">
    <source>
        <dbReference type="EMBL" id="QWM90133.1"/>
    </source>
</evidence>
<organism evidence="1 2">
    <name type="scientific">uncultured phage cr9_1</name>
    <dbReference type="NCBI Taxonomy" id="2986400"/>
    <lineage>
        <taxon>Viruses</taxon>
        <taxon>Duplodnaviria</taxon>
        <taxon>Heunggongvirae</taxon>
        <taxon>Uroviricota</taxon>
        <taxon>Caudoviricetes</taxon>
        <taxon>Crassvirales</taxon>
        <taxon>Intestiviridae</taxon>
        <taxon>Crudevirinae</taxon>
        <taxon>Dabirmavirus</taxon>
        <taxon>Dabirmavirus hominis</taxon>
    </lineage>
</organism>